<dbReference type="Proteomes" id="UP000289340">
    <property type="component" value="Chromosome 5"/>
</dbReference>
<feature type="signal peptide" evidence="1">
    <location>
        <begin position="1"/>
        <end position="22"/>
    </location>
</feature>
<evidence type="ECO:0000313" key="2">
    <source>
        <dbReference type="EMBL" id="RZC10792.1"/>
    </source>
</evidence>
<reference evidence="2 3" key="1">
    <citation type="submission" date="2018-09" db="EMBL/GenBank/DDBJ databases">
        <title>A high-quality reference genome of wild soybean provides a powerful tool to mine soybean genomes.</title>
        <authorList>
            <person name="Xie M."/>
            <person name="Chung C.Y.L."/>
            <person name="Li M.-W."/>
            <person name="Wong F.-L."/>
            <person name="Chan T.-F."/>
            <person name="Lam H.-M."/>
        </authorList>
    </citation>
    <scope>NUCLEOTIDE SEQUENCE [LARGE SCALE GENOMIC DNA]</scope>
    <source>
        <strain evidence="3">cv. W05</strain>
        <tissue evidence="2">Hypocotyl of etiolated seedlings</tissue>
    </source>
</reference>
<gene>
    <name evidence="2" type="ORF">D0Y65_011169</name>
</gene>
<dbReference type="EMBL" id="QZWG01000005">
    <property type="protein sequence ID" value="RZC10792.1"/>
    <property type="molecule type" value="Genomic_DNA"/>
</dbReference>
<proteinExistence type="predicted"/>
<sequence>MALRELIVMGLLLLVCLAKVSSDVNIEKEQDEEFRFPVDHASYRERREQKANAGHRLWRIVQDKVQCPFKAKCVQQGLWHMLCEVQVCSTWNFRQQGALWDLLY</sequence>
<accession>A0A445KIR3</accession>
<name>A0A445KIR3_GLYSO</name>
<evidence type="ECO:0000256" key="1">
    <source>
        <dbReference type="SAM" id="SignalP"/>
    </source>
</evidence>
<feature type="chain" id="PRO_5019152590" evidence="1">
    <location>
        <begin position="23"/>
        <end position="104"/>
    </location>
</feature>
<comment type="caution">
    <text evidence="2">The sequence shown here is derived from an EMBL/GenBank/DDBJ whole genome shotgun (WGS) entry which is preliminary data.</text>
</comment>
<evidence type="ECO:0000313" key="3">
    <source>
        <dbReference type="Proteomes" id="UP000289340"/>
    </source>
</evidence>
<keyword evidence="3" id="KW-1185">Reference proteome</keyword>
<keyword evidence="1" id="KW-0732">Signal</keyword>
<organism evidence="2 3">
    <name type="scientific">Glycine soja</name>
    <name type="common">Wild soybean</name>
    <dbReference type="NCBI Taxonomy" id="3848"/>
    <lineage>
        <taxon>Eukaryota</taxon>
        <taxon>Viridiplantae</taxon>
        <taxon>Streptophyta</taxon>
        <taxon>Embryophyta</taxon>
        <taxon>Tracheophyta</taxon>
        <taxon>Spermatophyta</taxon>
        <taxon>Magnoliopsida</taxon>
        <taxon>eudicotyledons</taxon>
        <taxon>Gunneridae</taxon>
        <taxon>Pentapetalae</taxon>
        <taxon>rosids</taxon>
        <taxon>fabids</taxon>
        <taxon>Fabales</taxon>
        <taxon>Fabaceae</taxon>
        <taxon>Papilionoideae</taxon>
        <taxon>50 kb inversion clade</taxon>
        <taxon>NPAAA clade</taxon>
        <taxon>indigoferoid/millettioid clade</taxon>
        <taxon>Phaseoleae</taxon>
        <taxon>Glycine</taxon>
        <taxon>Glycine subgen. Soja</taxon>
    </lineage>
</organism>
<dbReference type="AlphaFoldDB" id="A0A445KIR3"/>
<protein>
    <submittedName>
        <fullName evidence="2">Uncharacterized protein</fullName>
    </submittedName>
</protein>